<sequence>MPKKGEPLSDEHKQILAKAREKALAIRREKSKQKADIKLANEIEKREMHEKAQKVISKAVTKDDSEPECDTNDSIDEEQLKDHQTDEVTIHKKSIKKIKPKKKVVYVQESSGESSEEEEIVVKNKKKK</sequence>
<feature type="compositionally biased region" description="Basic and acidic residues" evidence="1">
    <location>
        <begin position="78"/>
        <end position="90"/>
    </location>
</feature>
<reference evidence="2 3" key="1">
    <citation type="journal article" date="2015" name="Genome Biol. Evol.">
        <title>Comparative Genomics of a Bacterivorous Green Alga Reveals Evolutionary Causalities and Consequences of Phago-Mixotrophic Mode of Nutrition.</title>
        <authorList>
            <person name="Burns J.A."/>
            <person name="Paasch A."/>
            <person name="Narechania A."/>
            <person name="Kim E."/>
        </authorList>
    </citation>
    <scope>NUCLEOTIDE SEQUENCE [LARGE SCALE GENOMIC DNA]</scope>
    <source>
        <strain evidence="2 3">PLY_AMNH</strain>
    </source>
</reference>
<feature type="compositionally biased region" description="Acidic residues" evidence="1">
    <location>
        <begin position="65"/>
        <end position="77"/>
    </location>
</feature>
<feature type="compositionally biased region" description="Basic residues" evidence="1">
    <location>
        <begin position="91"/>
        <end position="104"/>
    </location>
</feature>
<evidence type="ECO:0000313" key="2">
    <source>
        <dbReference type="EMBL" id="KAK3283783.1"/>
    </source>
</evidence>
<comment type="caution">
    <text evidence="2">The sequence shown here is derived from an EMBL/GenBank/DDBJ whole genome shotgun (WGS) entry which is preliminary data.</text>
</comment>
<protein>
    <submittedName>
        <fullName evidence="2">Uncharacterized protein</fullName>
    </submittedName>
</protein>
<name>A0AAE0GTA7_9CHLO</name>
<dbReference type="AlphaFoldDB" id="A0AAE0GTA7"/>
<feature type="region of interest" description="Disordered" evidence="1">
    <location>
        <begin position="48"/>
        <end position="128"/>
    </location>
</feature>
<proteinExistence type="predicted"/>
<keyword evidence="3" id="KW-1185">Reference proteome</keyword>
<evidence type="ECO:0000313" key="3">
    <source>
        <dbReference type="Proteomes" id="UP001190700"/>
    </source>
</evidence>
<evidence type="ECO:0000256" key="1">
    <source>
        <dbReference type="SAM" id="MobiDB-lite"/>
    </source>
</evidence>
<dbReference type="Proteomes" id="UP001190700">
    <property type="component" value="Unassembled WGS sequence"/>
</dbReference>
<dbReference type="EMBL" id="LGRX02002655">
    <property type="protein sequence ID" value="KAK3283783.1"/>
    <property type="molecule type" value="Genomic_DNA"/>
</dbReference>
<accession>A0AAE0GTA7</accession>
<organism evidence="2 3">
    <name type="scientific">Cymbomonas tetramitiformis</name>
    <dbReference type="NCBI Taxonomy" id="36881"/>
    <lineage>
        <taxon>Eukaryota</taxon>
        <taxon>Viridiplantae</taxon>
        <taxon>Chlorophyta</taxon>
        <taxon>Pyramimonadophyceae</taxon>
        <taxon>Pyramimonadales</taxon>
        <taxon>Pyramimonadaceae</taxon>
        <taxon>Cymbomonas</taxon>
    </lineage>
</organism>
<gene>
    <name evidence="2" type="ORF">CYMTET_8548</name>
</gene>